<dbReference type="PANTHER" id="PTHR43466:SF1">
    <property type="entry name" value="2-OXO-4-HYDROXY-4-CARBOXY-5-UREIDOIMIDAZOLINE DECARBOXYLASE-RELATED"/>
    <property type="match status" value="1"/>
</dbReference>
<evidence type="ECO:0000313" key="9">
    <source>
        <dbReference type="EMBL" id="TLK31975.1"/>
    </source>
</evidence>
<reference evidence="8 11" key="2">
    <citation type="submission" date="2020-08" db="EMBL/GenBank/DDBJ databases">
        <title>Genomic Encyclopedia of Type Strains, Phase IV (KMG-IV): sequencing the most valuable type-strain genomes for metagenomic binning, comparative biology and taxonomic classification.</title>
        <authorList>
            <person name="Goeker M."/>
        </authorList>
    </citation>
    <scope>NUCLEOTIDE SEQUENCE [LARGE SCALE GENOMIC DNA]</scope>
    <source>
        <strain evidence="8 11">DSM 105434</strain>
    </source>
</reference>
<sequence length="181" mass="19642">MNAFLSLAEVNALPLSDFVRLFGGVLEHSPRYAERVGKERPFADVEELAAAFTGAVLADTPAEQLALIRAHPDLAGKAALAGEVTPESASEQASAGLDRLTPEEYAEFHRINAAYHDKFDMPYIVCVRENTKDTIMSGAATRLHNSPEQERETALREIGKIARLRVLDLVDQGQEVKGAGA</sequence>
<dbReference type="Proteomes" id="UP000308000">
    <property type="component" value="Unassembled WGS sequence"/>
</dbReference>
<accession>A0AAJ5JZG6</accession>
<dbReference type="EMBL" id="VBRC01000001">
    <property type="protein sequence ID" value="TLK31975.1"/>
    <property type="molecule type" value="Genomic_DNA"/>
</dbReference>
<evidence type="ECO:0000256" key="3">
    <source>
        <dbReference type="ARBA" id="ARBA00012257"/>
    </source>
</evidence>
<evidence type="ECO:0000313" key="10">
    <source>
        <dbReference type="Proteomes" id="UP000308000"/>
    </source>
</evidence>
<dbReference type="RefSeq" id="WP_129117309.1">
    <property type="nucleotide sequence ID" value="NZ_BSUI01000012.1"/>
</dbReference>
<evidence type="ECO:0000256" key="5">
    <source>
        <dbReference type="ARBA" id="ARBA00022793"/>
    </source>
</evidence>
<dbReference type="GO" id="GO:0051997">
    <property type="term" value="F:2-oxo-4-hydroxy-4-carboxy-5-ureidoimidazoline decarboxylase activity"/>
    <property type="evidence" value="ECO:0007669"/>
    <property type="project" value="UniProtKB-EC"/>
</dbReference>
<evidence type="ECO:0000256" key="6">
    <source>
        <dbReference type="ARBA" id="ARBA00023239"/>
    </source>
</evidence>
<dbReference type="InterPro" id="IPR018020">
    <property type="entry name" value="OHCU_decarboxylase"/>
</dbReference>
<dbReference type="SUPFAM" id="SSF158694">
    <property type="entry name" value="UraD-Like"/>
    <property type="match status" value="1"/>
</dbReference>
<keyword evidence="6 9" id="KW-0456">Lyase</keyword>
<keyword evidence="5" id="KW-0210">Decarboxylase</keyword>
<dbReference type="Pfam" id="PF09349">
    <property type="entry name" value="OHCU_decarbox"/>
    <property type="match status" value="1"/>
</dbReference>
<proteinExistence type="predicted"/>
<organism evidence="9 10">
    <name type="scientific">Deinococcus metallilatus</name>
    <dbReference type="NCBI Taxonomy" id="1211322"/>
    <lineage>
        <taxon>Bacteria</taxon>
        <taxon>Thermotogati</taxon>
        <taxon>Deinococcota</taxon>
        <taxon>Deinococci</taxon>
        <taxon>Deinococcales</taxon>
        <taxon>Deinococcaceae</taxon>
        <taxon>Deinococcus</taxon>
    </lineage>
</organism>
<keyword evidence="11" id="KW-1185">Reference proteome</keyword>
<dbReference type="EMBL" id="JACHFV010000001">
    <property type="protein sequence ID" value="MBB5293241.1"/>
    <property type="molecule type" value="Genomic_DNA"/>
</dbReference>
<protein>
    <recommendedName>
        <fullName evidence="3">2-oxo-4-hydroxy-4-carboxy-5-ureidoimidazoline decarboxylase</fullName>
        <ecNumber evidence="3">4.1.1.97</ecNumber>
    </recommendedName>
</protein>
<evidence type="ECO:0000256" key="1">
    <source>
        <dbReference type="ARBA" id="ARBA00001163"/>
    </source>
</evidence>
<keyword evidence="4" id="KW-0659">Purine metabolism</keyword>
<dbReference type="InterPro" id="IPR036778">
    <property type="entry name" value="OHCU_decarboxylase_sf"/>
</dbReference>
<dbReference type="Gene3D" id="1.10.3330.10">
    <property type="entry name" value="Oxo-4-hydroxy-4-carboxy-5-ureidoimidazoline decarboxylase"/>
    <property type="match status" value="1"/>
</dbReference>
<dbReference type="EC" id="4.1.1.97" evidence="3"/>
<dbReference type="InterPro" id="IPR017580">
    <property type="entry name" value="OHCU_decarboxylase-1"/>
</dbReference>
<evidence type="ECO:0000259" key="7">
    <source>
        <dbReference type="Pfam" id="PF09349"/>
    </source>
</evidence>
<gene>
    <name evidence="9" type="primary">uraD</name>
    <name evidence="9" type="ORF">FCS05_00455</name>
    <name evidence="8" type="ORF">HNQ10_000054</name>
</gene>
<dbReference type="GO" id="GO:0000255">
    <property type="term" value="P:allantoin metabolic process"/>
    <property type="evidence" value="ECO:0007669"/>
    <property type="project" value="InterPro"/>
</dbReference>
<reference evidence="9 10" key="1">
    <citation type="submission" date="2019-04" db="EMBL/GenBank/DDBJ databases">
        <title>Deinococcus metalilatus MA1002 mutant No.5.</title>
        <authorList>
            <person name="Park W."/>
            <person name="Park C."/>
        </authorList>
    </citation>
    <scope>NUCLEOTIDE SEQUENCE [LARGE SCALE GENOMIC DNA]</scope>
    <source>
        <strain evidence="9 10">MA1002-m5</strain>
    </source>
</reference>
<dbReference type="GO" id="GO:0019628">
    <property type="term" value="P:urate catabolic process"/>
    <property type="evidence" value="ECO:0007669"/>
    <property type="project" value="TreeGrafter"/>
</dbReference>
<evidence type="ECO:0000313" key="8">
    <source>
        <dbReference type="EMBL" id="MBB5293241.1"/>
    </source>
</evidence>
<comment type="caution">
    <text evidence="9">The sequence shown here is derived from an EMBL/GenBank/DDBJ whole genome shotgun (WGS) entry which is preliminary data.</text>
</comment>
<dbReference type="GO" id="GO:0006144">
    <property type="term" value="P:purine nucleobase metabolic process"/>
    <property type="evidence" value="ECO:0007669"/>
    <property type="project" value="UniProtKB-KW"/>
</dbReference>
<dbReference type="NCBIfam" id="TIGR03164">
    <property type="entry name" value="UHCUDC"/>
    <property type="match status" value="1"/>
</dbReference>
<dbReference type="Proteomes" id="UP000536909">
    <property type="component" value="Unassembled WGS sequence"/>
</dbReference>
<feature type="domain" description="Oxo-4-hydroxy-4-carboxy-5-ureidoimidazoline decarboxylase" evidence="7">
    <location>
        <begin position="11"/>
        <end position="166"/>
    </location>
</feature>
<dbReference type="AlphaFoldDB" id="A0AAJ5JZG6"/>
<comment type="pathway">
    <text evidence="2">Purine metabolism; urate degradation; (S)-allantoin from urate: step 3/3.</text>
</comment>
<evidence type="ECO:0000256" key="2">
    <source>
        <dbReference type="ARBA" id="ARBA00004754"/>
    </source>
</evidence>
<dbReference type="PANTHER" id="PTHR43466">
    <property type="entry name" value="2-OXO-4-HYDROXY-4-CARBOXY-5-UREIDOIMIDAZOLINE DECARBOXYLASE-RELATED"/>
    <property type="match status" value="1"/>
</dbReference>
<comment type="catalytic activity">
    <reaction evidence="1">
        <text>5-hydroxy-2-oxo-4-ureido-2,5-dihydro-1H-imidazole-5-carboxylate + H(+) = (S)-allantoin + CO2</text>
        <dbReference type="Rhea" id="RHEA:26301"/>
        <dbReference type="ChEBI" id="CHEBI:15378"/>
        <dbReference type="ChEBI" id="CHEBI:15678"/>
        <dbReference type="ChEBI" id="CHEBI:16526"/>
        <dbReference type="ChEBI" id="CHEBI:58639"/>
        <dbReference type="EC" id="4.1.1.97"/>
    </reaction>
</comment>
<name>A0AAJ5JZG6_9DEIO</name>
<evidence type="ECO:0000256" key="4">
    <source>
        <dbReference type="ARBA" id="ARBA00022631"/>
    </source>
</evidence>
<evidence type="ECO:0000313" key="11">
    <source>
        <dbReference type="Proteomes" id="UP000536909"/>
    </source>
</evidence>